<dbReference type="SUPFAM" id="SSF52540">
    <property type="entry name" value="P-loop containing nucleoside triphosphate hydrolases"/>
    <property type="match status" value="1"/>
</dbReference>
<dbReference type="GO" id="GO:0005315">
    <property type="term" value="F:phosphate transmembrane transporter activity"/>
    <property type="evidence" value="ECO:0007669"/>
    <property type="project" value="InterPro"/>
</dbReference>
<name>A0A431UGN7_9BACI</name>
<feature type="domain" description="ABC transporter" evidence="4">
    <location>
        <begin position="9"/>
        <end position="239"/>
    </location>
</feature>
<dbReference type="GO" id="GO:0016887">
    <property type="term" value="F:ATP hydrolysis activity"/>
    <property type="evidence" value="ECO:0007669"/>
    <property type="project" value="InterPro"/>
</dbReference>
<accession>A0A431UGN7</accession>
<dbReference type="Gene3D" id="3.40.50.300">
    <property type="entry name" value="P-loop containing nucleotide triphosphate hydrolases"/>
    <property type="match status" value="1"/>
</dbReference>
<protein>
    <submittedName>
        <fullName evidence="5">Phosphate ABC transporter ATP-binding protein</fullName>
    </submittedName>
</protein>
<dbReference type="InterPro" id="IPR003439">
    <property type="entry name" value="ABC_transporter-like_ATP-bd"/>
</dbReference>
<dbReference type="GO" id="GO:0016020">
    <property type="term" value="C:membrane"/>
    <property type="evidence" value="ECO:0007669"/>
    <property type="project" value="InterPro"/>
</dbReference>
<evidence type="ECO:0000313" key="5">
    <source>
        <dbReference type="EMBL" id="RTQ88789.1"/>
    </source>
</evidence>
<evidence type="ECO:0000256" key="3">
    <source>
        <dbReference type="ARBA" id="ARBA00022840"/>
    </source>
</evidence>
<dbReference type="OrthoDB" id="9785080at2"/>
<dbReference type="InterPro" id="IPR027417">
    <property type="entry name" value="P-loop_NTPase"/>
</dbReference>
<dbReference type="PANTHER" id="PTHR43423">
    <property type="entry name" value="ABC TRANSPORTER I FAMILY MEMBER 17"/>
    <property type="match status" value="1"/>
</dbReference>
<keyword evidence="1" id="KW-0813">Transport</keyword>
<dbReference type="RefSeq" id="WP_126295822.1">
    <property type="nucleotide sequence ID" value="NZ_CP185866.1"/>
</dbReference>
<keyword evidence="2" id="KW-0547">Nucleotide-binding</keyword>
<dbReference type="GO" id="GO:0005524">
    <property type="term" value="F:ATP binding"/>
    <property type="evidence" value="ECO:0007669"/>
    <property type="project" value="UniProtKB-KW"/>
</dbReference>
<sequence length="244" mass="26941">MTQPNETAIKFENVCYEVDQLSILNNITGVFYKGKITTLVGPSGAGKTTLLKMCNGLISPTEGELFIQNQPITSFEPTSLRKSVGIVLQSAPIIRGTVYDNLALPFKLQNKKFTEADAFNSLEGVGLNSSLLYRKASDLSGGQRQKLSIARTLINRPQILLLDEITSALDPTSVHEIEQLILKINKKYNATIIWITHNIDQAKRLGDFTWIMMEGQLLESGESSILSNSSNELVYQFAVGGEKE</sequence>
<comment type="caution">
    <text evidence="5">The sequence shown here is derived from an EMBL/GenBank/DDBJ whole genome shotgun (WGS) entry which is preliminary data.</text>
</comment>
<dbReference type="AlphaFoldDB" id="A0A431UGN7"/>
<organism evidence="5 6">
    <name type="scientific">Lysinibacillus telephonicus</name>
    <dbReference type="NCBI Taxonomy" id="1714840"/>
    <lineage>
        <taxon>Bacteria</taxon>
        <taxon>Bacillati</taxon>
        <taxon>Bacillota</taxon>
        <taxon>Bacilli</taxon>
        <taxon>Bacillales</taxon>
        <taxon>Bacillaceae</taxon>
        <taxon>Lysinibacillus</taxon>
    </lineage>
</organism>
<keyword evidence="6" id="KW-1185">Reference proteome</keyword>
<dbReference type="InterPro" id="IPR005670">
    <property type="entry name" value="PstB-like"/>
</dbReference>
<dbReference type="Pfam" id="PF00005">
    <property type="entry name" value="ABC_tran"/>
    <property type="match status" value="1"/>
</dbReference>
<dbReference type="EMBL" id="RXNR01000073">
    <property type="protein sequence ID" value="RTQ88789.1"/>
    <property type="molecule type" value="Genomic_DNA"/>
</dbReference>
<dbReference type="SMART" id="SM00382">
    <property type="entry name" value="AAA"/>
    <property type="match status" value="1"/>
</dbReference>
<dbReference type="GO" id="GO:0035435">
    <property type="term" value="P:phosphate ion transmembrane transport"/>
    <property type="evidence" value="ECO:0007669"/>
    <property type="project" value="InterPro"/>
</dbReference>
<dbReference type="CDD" id="cd03260">
    <property type="entry name" value="ABC_PstB_phosphate_transporter"/>
    <property type="match status" value="1"/>
</dbReference>
<evidence type="ECO:0000259" key="4">
    <source>
        <dbReference type="PROSITE" id="PS50893"/>
    </source>
</evidence>
<dbReference type="PANTHER" id="PTHR43423:SF1">
    <property type="entry name" value="ABC TRANSPORTER I FAMILY MEMBER 17"/>
    <property type="match status" value="1"/>
</dbReference>
<evidence type="ECO:0000256" key="2">
    <source>
        <dbReference type="ARBA" id="ARBA00022741"/>
    </source>
</evidence>
<dbReference type="InterPro" id="IPR017871">
    <property type="entry name" value="ABC_transporter-like_CS"/>
</dbReference>
<evidence type="ECO:0000256" key="1">
    <source>
        <dbReference type="ARBA" id="ARBA00022448"/>
    </source>
</evidence>
<proteinExistence type="predicted"/>
<dbReference type="Proteomes" id="UP000276349">
    <property type="component" value="Unassembled WGS sequence"/>
</dbReference>
<reference evidence="5 6" key="1">
    <citation type="submission" date="2018-12" db="EMBL/GenBank/DDBJ databases">
        <authorList>
            <person name="Yu L."/>
        </authorList>
    </citation>
    <scope>NUCLEOTIDE SEQUENCE [LARGE SCALE GENOMIC DNA]</scope>
    <source>
        <strain evidence="5 6">S5H2222</strain>
    </source>
</reference>
<dbReference type="InterPro" id="IPR003593">
    <property type="entry name" value="AAA+_ATPase"/>
</dbReference>
<keyword evidence="3 5" id="KW-0067">ATP-binding</keyword>
<evidence type="ECO:0000313" key="6">
    <source>
        <dbReference type="Proteomes" id="UP000276349"/>
    </source>
</evidence>
<dbReference type="PROSITE" id="PS50893">
    <property type="entry name" value="ABC_TRANSPORTER_2"/>
    <property type="match status" value="1"/>
</dbReference>
<dbReference type="PROSITE" id="PS00211">
    <property type="entry name" value="ABC_TRANSPORTER_1"/>
    <property type="match status" value="1"/>
</dbReference>
<gene>
    <name evidence="5" type="ORF">EKG35_17410</name>
</gene>